<evidence type="ECO:0000313" key="2">
    <source>
        <dbReference type="EMBL" id="MDO1536727.1"/>
    </source>
</evidence>
<keyword evidence="3" id="KW-1185">Reference proteome</keyword>
<protein>
    <submittedName>
        <fullName evidence="2">Glycosyltransferase family A protein</fullName>
        <ecNumber evidence="2">2.4.-.-</ecNumber>
    </submittedName>
</protein>
<dbReference type="PANTHER" id="PTHR43685:SF11">
    <property type="entry name" value="GLYCOSYLTRANSFERASE TAGX-RELATED"/>
    <property type="match status" value="1"/>
</dbReference>
<feature type="domain" description="Glycosyltransferase 2-like" evidence="1">
    <location>
        <begin position="17"/>
        <end position="122"/>
    </location>
</feature>
<dbReference type="Gene3D" id="3.90.550.10">
    <property type="entry name" value="Spore Coat Polysaccharide Biosynthesis Protein SpsA, Chain A"/>
    <property type="match status" value="1"/>
</dbReference>
<dbReference type="SUPFAM" id="SSF53448">
    <property type="entry name" value="Nucleotide-diphospho-sugar transferases"/>
    <property type="match status" value="1"/>
</dbReference>
<evidence type="ECO:0000313" key="3">
    <source>
        <dbReference type="Proteomes" id="UP001169027"/>
    </source>
</evidence>
<reference evidence="2" key="1">
    <citation type="submission" date="2023-06" db="EMBL/GenBank/DDBJ databases">
        <authorList>
            <person name="Jiang Y."/>
            <person name="Liu Q."/>
        </authorList>
    </citation>
    <scope>NUCLEOTIDE SEQUENCE</scope>
    <source>
        <strain evidence="2">CGMCC 1.12090</strain>
    </source>
</reference>
<dbReference type="EC" id="2.4.-.-" evidence="2"/>
<dbReference type="Pfam" id="PF00535">
    <property type="entry name" value="Glycos_transf_2"/>
    <property type="match status" value="1"/>
</dbReference>
<organism evidence="2 3">
    <name type="scientific">Variovorax ginsengisoli</name>
    <dbReference type="NCBI Taxonomy" id="363844"/>
    <lineage>
        <taxon>Bacteria</taxon>
        <taxon>Pseudomonadati</taxon>
        <taxon>Pseudomonadota</taxon>
        <taxon>Betaproteobacteria</taxon>
        <taxon>Burkholderiales</taxon>
        <taxon>Comamonadaceae</taxon>
        <taxon>Variovorax</taxon>
    </lineage>
</organism>
<dbReference type="InterPro" id="IPR029044">
    <property type="entry name" value="Nucleotide-diphossugar_trans"/>
</dbReference>
<accession>A0ABT8SCT3</accession>
<comment type="caution">
    <text evidence="2">The sequence shown here is derived from an EMBL/GenBank/DDBJ whole genome shotgun (WGS) entry which is preliminary data.</text>
</comment>
<name>A0ABT8SCT3_9BURK</name>
<dbReference type="Proteomes" id="UP001169027">
    <property type="component" value="Unassembled WGS sequence"/>
</dbReference>
<evidence type="ECO:0000259" key="1">
    <source>
        <dbReference type="Pfam" id="PF00535"/>
    </source>
</evidence>
<dbReference type="RefSeq" id="WP_301814919.1">
    <property type="nucleotide sequence ID" value="NZ_JAUJZH010000031.1"/>
</dbReference>
<keyword evidence="2" id="KW-0328">Glycosyltransferase</keyword>
<gene>
    <name evidence="2" type="ORF">Q2T77_31110</name>
</gene>
<dbReference type="PANTHER" id="PTHR43685">
    <property type="entry name" value="GLYCOSYLTRANSFERASE"/>
    <property type="match status" value="1"/>
</dbReference>
<proteinExistence type="predicted"/>
<dbReference type="InterPro" id="IPR050834">
    <property type="entry name" value="Glycosyltransf_2"/>
</dbReference>
<dbReference type="GO" id="GO:0016757">
    <property type="term" value="F:glycosyltransferase activity"/>
    <property type="evidence" value="ECO:0007669"/>
    <property type="project" value="UniProtKB-KW"/>
</dbReference>
<keyword evidence="2" id="KW-0808">Transferase</keyword>
<dbReference type="InterPro" id="IPR001173">
    <property type="entry name" value="Glyco_trans_2-like"/>
</dbReference>
<sequence length="350" mass="39995">MPANNDSPAAAKPTVVVVIPFYNGADFIERAVKSVFNQTVPADEVFVVNDGSRPEEREALGALAERYPFRIIDKENGGQGSARNAGVAASRSDYICFLDQDDFYLPNHIELLANAIPGDDARFGFVYADLYEADVDGNVVRTELIKQHSKDHPKTSIFDILRYDMFVLPSATLVSRTAFDAVQGFDPQFMGFEDDDLFMRIFRKGYSNHFLDRAVTVWCIHTESTSFGIRMIRSRYRFFLKLAATFPDEPKRNRYYLRDYLMPRFGKLFVDHAIQATKLDNEYRKEMFAHLDDYARMVLTNPYVGVKAKTKLRLTRFLLSHSTPGMVRAIGAATKLPLIRGFRRLYRTEA</sequence>
<dbReference type="EMBL" id="JAUKVY010000031">
    <property type="protein sequence ID" value="MDO1536727.1"/>
    <property type="molecule type" value="Genomic_DNA"/>
</dbReference>
<dbReference type="CDD" id="cd00761">
    <property type="entry name" value="Glyco_tranf_GTA_type"/>
    <property type="match status" value="1"/>
</dbReference>